<feature type="non-terminal residue" evidence="2">
    <location>
        <position position="1"/>
    </location>
</feature>
<dbReference type="Proteomes" id="UP000807342">
    <property type="component" value="Unassembled WGS sequence"/>
</dbReference>
<evidence type="ECO:0000313" key="2">
    <source>
        <dbReference type="EMBL" id="KAF9448426.1"/>
    </source>
</evidence>
<organism evidence="2 3">
    <name type="scientific">Macrolepiota fuliginosa MF-IS2</name>
    <dbReference type="NCBI Taxonomy" id="1400762"/>
    <lineage>
        <taxon>Eukaryota</taxon>
        <taxon>Fungi</taxon>
        <taxon>Dikarya</taxon>
        <taxon>Basidiomycota</taxon>
        <taxon>Agaricomycotina</taxon>
        <taxon>Agaricomycetes</taxon>
        <taxon>Agaricomycetidae</taxon>
        <taxon>Agaricales</taxon>
        <taxon>Agaricineae</taxon>
        <taxon>Agaricaceae</taxon>
        <taxon>Macrolepiota</taxon>
    </lineage>
</organism>
<evidence type="ECO:0000256" key="1">
    <source>
        <dbReference type="SAM" id="Coils"/>
    </source>
</evidence>
<reference evidence="2" key="1">
    <citation type="submission" date="2020-11" db="EMBL/GenBank/DDBJ databases">
        <authorList>
            <consortium name="DOE Joint Genome Institute"/>
            <person name="Ahrendt S."/>
            <person name="Riley R."/>
            <person name="Andreopoulos W."/>
            <person name="Labutti K."/>
            <person name="Pangilinan J."/>
            <person name="Ruiz-Duenas F.J."/>
            <person name="Barrasa J.M."/>
            <person name="Sanchez-Garcia M."/>
            <person name="Camarero S."/>
            <person name="Miyauchi S."/>
            <person name="Serrano A."/>
            <person name="Linde D."/>
            <person name="Babiker R."/>
            <person name="Drula E."/>
            <person name="Ayuso-Fernandez I."/>
            <person name="Pacheco R."/>
            <person name="Padilla G."/>
            <person name="Ferreira P."/>
            <person name="Barriuso J."/>
            <person name="Kellner H."/>
            <person name="Castanera R."/>
            <person name="Alfaro M."/>
            <person name="Ramirez L."/>
            <person name="Pisabarro A.G."/>
            <person name="Kuo A."/>
            <person name="Tritt A."/>
            <person name="Lipzen A."/>
            <person name="He G."/>
            <person name="Yan M."/>
            <person name="Ng V."/>
            <person name="Cullen D."/>
            <person name="Martin F."/>
            <person name="Rosso M.-N."/>
            <person name="Henrissat B."/>
            <person name="Hibbett D."/>
            <person name="Martinez A.T."/>
            <person name="Grigoriev I.V."/>
        </authorList>
    </citation>
    <scope>NUCLEOTIDE SEQUENCE</scope>
    <source>
        <strain evidence="2">MF-IS2</strain>
    </source>
</reference>
<keyword evidence="3" id="KW-1185">Reference proteome</keyword>
<protein>
    <recommendedName>
        <fullName evidence="4">F-box domain-containing protein</fullName>
    </recommendedName>
</protein>
<keyword evidence="1" id="KW-0175">Coiled coil</keyword>
<accession>A0A9P5XFR3</accession>
<dbReference type="AlphaFoldDB" id="A0A9P5XFR3"/>
<dbReference type="EMBL" id="MU151162">
    <property type="protein sequence ID" value="KAF9448426.1"/>
    <property type="molecule type" value="Genomic_DNA"/>
</dbReference>
<proteinExistence type="predicted"/>
<name>A0A9P5XFR3_9AGAR</name>
<evidence type="ECO:0008006" key="4">
    <source>
        <dbReference type="Google" id="ProtNLM"/>
    </source>
</evidence>
<evidence type="ECO:0000313" key="3">
    <source>
        <dbReference type="Proteomes" id="UP000807342"/>
    </source>
</evidence>
<dbReference type="OrthoDB" id="3270987at2759"/>
<comment type="caution">
    <text evidence="2">The sequence shown here is derived from an EMBL/GenBank/DDBJ whole genome shotgun (WGS) entry which is preliminary data.</text>
</comment>
<feature type="coiled-coil region" evidence="1">
    <location>
        <begin position="33"/>
        <end position="60"/>
    </location>
</feature>
<sequence length="529" mass="59867">MHPAPTLSTHCPYCRQSQFHSNPTFQQQIPNHLDEILNELERAELLVARLLERRSILRRQLNAIQAPISILPPEILSVVFENACRPPDFVKKHNLALTNDREDMVVSEVPEGSHRTQFALGAVSFNWRQVAFSTPRIWTAVDLGVNPHNVDKSAAILHSFLIHSGLLSLALGFRFYLTGVGAEHKALISPTVDPLLIDNAHRIRELHLSSAPKPWADHMSQFTHLTNLSFRDGSTYAVTPLIISGPCSSLMFHAIRSRPQLQWAAVTVLHLKGVAVHIGLDLLRKCPNLNEFRSQDASNPLPEETIELPCGSFSLPHLKLFEWSVDSECAVDGAMLRHADMPALQKLIWIEQCPRPFVSIDDPRHIFLHRLPSTLSVLDINLATCNESDGPTYECVFDHLRDDLAIEGLRLRKCSYRFLEAVFRRLTPGLTGDDDQTVQRTAFPRLRSMVIIGPSALDWDGFDGSLILPMIESRFSHHFLPHNSDEPFLLEFEHLDILWEYDIKQFLKNRVDSGLKLNLVVDSEPVGWL</sequence>
<gene>
    <name evidence="2" type="ORF">P691DRAFT_800871</name>
</gene>